<feature type="region of interest" description="Disordered" evidence="1">
    <location>
        <begin position="1"/>
        <end position="57"/>
    </location>
</feature>
<gene>
    <name evidence="3" type="ORF">Hypma_006939</name>
</gene>
<feature type="region of interest" description="Disordered" evidence="1">
    <location>
        <begin position="100"/>
        <end position="158"/>
    </location>
</feature>
<dbReference type="OrthoDB" id="3254429at2759"/>
<comment type="caution">
    <text evidence="3">The sequence shown here is derived from an EMBL/GenBank/DDBJ whole genome shotgun (WGS) entry which is preliminary data.</text>
</comment>
<evidence type="ECO:0000259" key="2">
    <source>
        <dbReference type="Pfam" id="PF01693"/>
    </source>
</evidence>
<dbReference type="Pfam" id="PF01693">
    <property type="entry name" value="Cauli_VI"/>
    <property type="match status" value="1"/>
</dbReference>
<dbReference type="InterPro" id="IPR009027">
    <property type="entry name" value="Ribosomal_bL9/RNase_H1_N"/>
</dbReference>
<feature type="domain" description="Ribonuclease H1 N-terminal" evidence="2">
    <location>
        <begin position="176"/>
        <end position="216"/>
    </location>
</feature>
<protein>
    <recommendedName>
        <fullName evidence="2">Ribonuclease H1 N-terminal domain-containing protein</fullName>
    </recommendedName>
</protein>
<dbReference type="AlphaFoldDB" id="A0A369K0R4"/>
<dbReference type="InterPro" id="IPR037056">
    <property type="entry name" value="RNase_H1_N_sf"/>
</dbReference>
<name>A0A369K0R4_HYPMA</name>
<reference evidence="3" key="1">
    <citation type="submission" date="2018-04" db="EMBL/GenBank/DDBJ databases">
        <title>Whole genome sequencing of Hypsizygus marmoreus.</title>
        <authorList>
            <person name="Choi I.-G."/>
            <person name="Min B."/>
            <person name="Kim J.-G."/>
            <person name="Kim S."/>
            <person name="Oh Y.-L."/>
            <person name="Kong W.-S."/>
            <person name="Park H."/>
            <person name="Jeong J."/>
            <person name="Song E.-S."/>
        </authorList>
    </citation>
    <scope>NUCLEOTIDE SEQUENCE [LARGE SCALE GENOMIC DNA]</scope>
    <source>
        <strain evidence="3">51987-8</strain>
    </source>
</reference>
<dbReference type="InParanoid" id="A0A369K0R4"/>
<feature type="compositionally biased region" description="Polar residues" evidence="1">
    <location>
        <begin position="1"/>
        <end position="10"/>
    </location>
</feature>
<evidence type="ECO:0000313" key="4">
    <source>
        <dbReference type="Proteomes" id="UP000076154"/>
    </source>
</evidence>
<dbReference type="InterPro" id="IPR011320">
    <property type="entry name" value="RNase_H1_N"/>
</dbReference>
<sequence length="294" mass="31121">MRAESTSSDPMQIKAPQDAPPPPPPPPSSPVKSVPSTPRRVRPTGRRFADLPSASARHREQLAAAAALASGGDVPGAVPGQGVSVTKTQSMTTITSTTLAVYRDGTPSPRKAVSHTPYPSLASPSKASPSKASPSKASPSKSGPTAAADDSDDSDIEFPAPKTFDGMKHKVNCKNKCYVVSKGTKVGIFGSWLEVQSVTMGVSSGAQQSFEKYEEACERYGKLYNNRALTVHTCHGPINGPLRYRAVVVDIDYDWPDYPDVATPPDNNDNGETLLTEGELSIVDRLLAECTLIG</sequence>
<keyword evidence="4" id="KW-1185">Reference proteome</keyword>
<proteinExistence type="predicted"/>
<evidence type="ECO:0000256" key="1">
    <source>
        <dbReference type="SAM" id="MobiDB-lite"/>
    </source>
</evidence>
<dbReference type="Proteomes" id="UP000076154">
    <property type="component" value="Unassembled WGS sequence"/>
</dbReference>
<dbReference type="SUPFAM" id="SSF55658">
    <property type="entry name" value="L9 N-domain-like"/>
    <property type="match status" value="1"/>
</dbReference>
<organism evidence="3 4">
    <name type="scientific">Hypsizygus marmoreus</name>
    <name type="common">White beech mushroom</name>
    <name type="synonym">Agaricus marmoreus</name>
    <dbReference type="NCBI Taxonomy" id="39966"/>
    <lineage>
        <taxon>Eukaryota</taxon>
        <taxon>Fungi</taxon>
        <taxon>Dikarya</taxon>
        <taxon>Basidiomycota</taxon>
        <taxon>Agaricomycotina</taxon>
        <taxon>Agaricomycetes</taxon>
        <taxon>Agaricomycetidae</taxon>
        <taxon>Agaricales</taxon>
        <taxon>Tricholomatineae</taxon>
        <taxon>Lyophyllaceae</taxon>
        <taxon>Hypsizygus</taxon>
    </lineage>
</organism>
<feature type="compositionally biased region" description="Pro residues" evidence="1">
    <location>
        <begin position="18"/>
        <end position="29"/>
    </location>
</feature>
<dbReference type="EMBL" id="LUEZ02000040">
    <property type="protein sequence ID" value="RDB26175.1"/>
    <property type="molecule type" value="Genomic_DNA"/>
</dbReference>
<accession>A0A369K0R4</accession>
<evidence type="ECO:0000313" key="3">
    <source>
        <dbReference type="EMBL" id="RDB26175.1"/>
    </source>
</evidence>
<feature type="compositionally biased region" description="Low complexity" evidence="1">
    <location>
        <begin position="117"/>
        <end position="148"/>
    </location>
</feature>
<dbReference type="Gene3D" id="3.40.970.10">
    <property type="entry name" value="Ribonuclease H1, N-terminal domain"/>
    <property type="match status" value="1"/>
</dbReference>